<sequence>MSSTYASSSSSAAGSYGGWSFKGGEFFFVFDVCGPAVEAAAAEEWDVEVDPGDLTSASLLLACLFALMGLGGVFGR</sequence>
<reference evidence="2" key="1">
    <citation type="submission" date="2022-06" db="EMBL/GenBank/DDBJ databases">
        <title>Complete genome sequences of two strains of the flax pathogen Septoria linicola.</title>
        <authorList>
            <person name="Lapalu N."/>
            <person name="Simon A."/>
            <person name="Demenou B."/>
            <person name="Paumier D."/>
            <person name="Guillot M.-P."/>
            <person name="Gout L."/>
            <person name="Valade R."/>
        </authorList>
    </citation>
    <scope>NUCLEOTIDE SEQUENCE</scope>
    <source>
        <strain evidence="2">SE15195</strain>
    </source>
</reference>
<proteinExistence type="predicted"/>
<name>A0A9Q9EL38_9PEZI</name>
<protein>
    <submittedName>
        <fullName evidence="2">Uncharacterized protein</fullName>
    </submittedName>
</protein>
<evidence type="ECO:0000256" key="1">
    <source>
        <dbReference type="SAM" id="Phobius"/>
    </source>
</evidence>
<keyword evidence="1" id="KW-1133">Transmembrane helix</keyword>
<keyword evidence="1" id="KW-0472">Membrane</keyword>
<dbReference type="EMBL" id="CP099422">
    <property type="protein sequence ID" value="USW53924.1"/>
    <property type="molecule type" value="Genomic_DNA"/>
</dbReference>
<accession>A0A9Q9EL38</accession>
<evidence type="ECO:0000313" key="2">
    <source>
        <dbReference type="EMBL" id="USW53924.1"/>
    </source>
</evidence>
<dbReference type="Proteomes" id="UP001056384">
    <property type="component" value="Chromosome 5"/>
</dbReference>
<keyword evidence="3" id="KW-1185">Reference proteome</keyword>
<gene>
    <name evidence="2" type="ORF">Slin15195_G072430</name>
</gene>
<evidence type="ECO:0000313" key="3">
    <source>
        <dbReference type="Proteomes" id="UP001056384"/>
    </source>
</evidence>
<keyword evidence="1" id="KW-0812">Transmembrane</keyword>
<dbReference type="AlphaFoldDB" id="A0A9Q9EL38"/>
<feature type="transmembrane region" description="Helical" evidence="1">
    <location>
        <begin position="54"/>
        <end position="74"/>
    </location>
</feature>
<organism evidence="2 3">
    <name type="scientific">Septoria linicola</name>
    <dbReference type="NCBI Taxonomy" id="215465"/>
    <lineage>
        <taxon>Eukaryota</taxon>
        <taxon>Fungi</taxon>
        <taxon>Dikarya</taxon>
        <taxon>Ascomycota</taxon>
        <taxon>Pezizomycotina</taxon>
        <taxon>Dothideomycetes</taxon>
        <taxon>Dothideomycetidae</taxon>
        <taxon>Mycosphaerellales</taxon>
        <taxon>Mycosphaerellaceae</taxon>
        <taxon>Septoria</taxon>
    </lineage>
</organism>